<sequence>MGPAPVSLLLRTWYKWKSLRFPWRKRFLVGLDLHGNTYWEFRLTNGSGPDGRWRRIVQYPRKTHHGDVSVSPAWHQWLRNTRKEPPSLDEQKADVARQERMKVLAAQADARWAAKPSLLGSDQTSAPAPALGNGKGEEGDSREETWKKMQRDAQQDGRKGQDPWKQQAPSGLSEQWQPKAWQQPKK</sequence>
<dbReference type="GO" id="GO:0032981">
    <property type="term" value="P:mitochondrial respiratory chain complex I assembly"/>
    <property type="evidence" value="ECO:0007669"/>
    <property type="project" value="TreeGrafter"/>
</dbReference>
<dbReference type="AlphaFoldDB" id="A0AA39Y780"/>
<reference evidence="3" key="1">
    <citation type="submission" date="2023-06" db="EMBL/GenBank/DDBJ databases">
        <title>Genome-scale phylogeny and comparative genomics of the fungal order Sordariales.</title>
        <authorList>
            <consortium name="Lawrence Berkeley National Laboratory"/>
            <person name="Hensen N."/>
            <person name="Bonometti L."/>
            <person name="Westerberg I."/>
            <person name="Brannstrom I.O."/>
            <person name="Guillou S."/>
            <person name="Cros-Aarteil S."/>
            <person name="Calhoun S."/>
            <person name="Haridas S."/>
            <person name="Kuo A."/>
            <person name="Mondo S."/>
            <person name="Pangilinan J."/>
            <person name="Riley R."/>
            <person name="Labutti K."/>
            <person name="Andreopoulos B."/>
            <person name="Lipzen A."/>
            <person name="Chen C."/>
            <person name="Yanf M."/>
            <person name="Daum C."/>
            <person name="Ng V."/>
            <person name="Clum A."/>
            <person name="Steindorff A."/>
            <person name="Ohm R."/>
            <person name="Martin F."/>
            <person name="Silar P."/>
            <person name="Natvig D."/>
            <person name="Lalanne C."/>
            <person name="Gautier V."/>
            <person name="Ament-Velasquez S.L."/>
            <person name="Kruys A."/>
            <person name="Hutchinson M.I."/>
            <person name="Powell A.J."/>
            <person name="Barry K."/>
            <person name="Miller A.N."/>
            <person name="Grigoriev I.V."/>
            <person name="Debuchy R."/>
            <person name="Gladieux P."/>
            <person name="Thoren M.H."/>
            <person name="Johannesson H."/>
        </authorList>
    </citation>
    <scope>NUCLEOTIDE SEQUENCE</scope>
    <source>
        <strain evidence="3">SMH2532-1</strain>
    </source>
</reference>
<keyword evidence="4" id="KW-1185">Reference proteome</keyword>
<evidence type="ECO:0008006" key="5">
    <source>
        <dbReference type="Google" id="ProtNLM"/>
    </source>
</evidence>
<dbReference type="PANTHER" id="PTHR32470:SF2">
    <property type="entry name" value="NADH DEHYDROGENASE [UBIQUINONE] 1 ALPHA SUBCOMPLEX ASSEMBLY FACTOR 2"/>
    <property type="match status" value="1"/>
</dbReference>
<organism evidence="3 4">
    <name type="scientific">Cercophora newfieldiana</name>
    <dbReference type="NCBI Taxonomy" id="92897"/>
    <lineage>
        <taxon>Eukaryota</taxon>
        <taxon>Fungi</taxon>
        <taxon>Dikarya</taxon>
        <taxon>Ascomycota</taxon>
        <taxon>Pezizomycotina</taxon>
        <taxon>Sordariomycetes</taxon>
        <taxon>Sordariomycetidae</taxon>
        <taxon>Sordariales</taxon>
        <taxon>Lasiosphaeriaceae</taxon>
        <taxon>Cercophora</taxon>
    </lineage>
</organism>
<feature type="compositionally biased region" description="Basic and acidic residues" evidence="2">
    <location>
        <begin position="135"/>
        <end position="162"/>
    </location>
</feature>
<dbReference type="GO" id="GO:0005739">
    <property type="term" value="C:mitochondrion"/>
    <property type="evidence" value="ECO:0007669"/>
    <property type="project" value="TreeGrafter"/>
</dbReference>
<protein>
    <recommendedName>
        <fullName evidence="5">NADH dehydrogenase [ubiquinone] 1 alpha subcomplex subunit</fullName>
    </recommendedName>
</protein>
<name>A0AA39Y780_9PEZI</name>
<evidence type="ECO:0000313" key="4">
    <source>
        <dbReference type="Proteomes" id="UP001174936"/>
    </source>
</evidence>
<proteinExistence type="inferred from homology"/>
<evidence type="ECO:0000256" key="2">
    <source>
        <dbReference type="SAM" id="MobiDB-lite"/>
    </source>
</evidence>
<dbReference type="Pfam" id="PF05071">
    <property type="entry name" value="NDUFA12"/>
    <property type="match status" value="1"/>
</dbReference>
<comment type="caution">
    <text evidence="3">The sequence shown here is derived from an EMBL/GenBank/DDBJ whole genome shotgun (WGS) entry which is preliminary data.</text>
</comment>
<evidence type="ECO:0000256" key="1">
    <source>
        <dbReference type="ARBA" id="ARBA00007355"/>
    </source>
</evidence>
<dbReference type="GO" id="GO:0045271">
    <property type="term" value="C:respiratory chain complex I"/>
    <property type="evidence" value="ECO:0007669"/>
    <property type="project" value="InterPro"/>
</dbReference>
<feature type="compositionally biased region" description="Low complexity" evidence="2">
    <location>
        <begin position="175"/>
        <end position="186"/>
    </location>
</feature>
<dbReference type="InterPro" id="IPR052618">
    <property type="entry name" value="ComplexI_NDUFA12"/>
</dbReference>
<dbReference type="EMBL" id="JAULSV010000004">
    <property type="protein sequence ID" value="KAK0646137.1"/>
    <property type="molecule type" value="Genomic_DNA"/>
</dbReference>
<dbReference type="InterPro" id="IPR007763">
    <property type="entry name" value="NDUFA12"/>
</dbReference>
<feature type="region of interest" description="Disordered" evidence="2">
    <location>
        <begin position="117"/>
        <end position="186"/>
    </location>
</feature>
<evidence type="ECO:0000313" key="3">
    <source>
        <dbReference type="EMBL" id="KAK0646137.1"/>
    </source>
</evidence>
<dbReference type="PANTHER" id="PTHR32470">
    <property type="entry name" value="ADH DEHYDROGENASE [UBIQUINONE] 1 ALPHA SUBCOMPLEX ASSEMBLY FACTOR 2"/>
    <property type="match status" value="1"/>
</dbReference>
<comment type="similarity">
    <text evidence="1">Belongs to the complex I NDUFA12 subunit family.</text>
</comment>
<gene>
    <name evidence="3" type="ORF">B0T16DRAFT_458091</name>
</gene>
<accession>A0AA39Y780</accession>
<dbReference type="Proteomes" id="UP001174936">
    <property type="component" value="Unassembled WGS sequence"/>
</dbReference>